<dbReference type="AlphaFoldDB" id="A0A510E6K6"/>
<evidence type="ECO:0000313" key="4">
    <source>
        <dbReference type="EMBL" id="BBG28172.1"/>
    </source>
</evidence>
<reference evidence="5" key="1">
    <citation type="submission" date="2018-09" db="EMBL/GenBank/DDBJ databases">
        <title>Complete Genome Sequencing of Sulfolobus sp. JCM 16834.</title>
        <authorList>
            <person name="Kato S."/>
            <person name="Itoh T."/>
            <person name="Ohkuma M."/>
        </authorList>
    </citation>
    <scope>NUCLEOTIDE SEQUENCE [LARGE SCALE GENOMIC DNA]</scope>
    <source>
        <strain evidence="5">IC-007</strain>
    </source>
</reference>
<feature type="domain" description="Bifunctional glucose-6-phosphate/mannose-6-phosphate isomerase C-terminal" evidence="3">
    <location>
        <begin position="159"/>
        <end position="267"/>
    </location>
</feature>
<proteinExistence type="inferred from homology"/>
<dbReference type="GO" id="GO:0004476">
    <property type="term" value="F:mannose-6-phosphate isomerase activity"/>
    <property type="evidence" value="ECO:0007669"/>
    <property type="project" value="InterPro"/>
</dbReference>
<dbReference type="EMBL" id="AP018930">
    <property type="protein sequence ID" value="BBG28172.1"/>
    <property type="molecule type" value="Genomic_DNA"/>
</dbReference>
<evidence type="ECO:0000259" key="3">
    <source>
        <dbReference type="Pfam" id="PF10432"/>
    </source>
</evidence>
<dbReference type="InterPro" id="IPR046348">
    <property type="entry name" value="SIS_dom_sf"/>
</dbReference>
<protein>
    <submittedName>
        <fullName evidence="4">Bifunctional phosphoglucose/phosphomannose isomerase</fullName>
    </submittedName>
</protein>
<name>A0A510E6K6_9CREN</name>
<accession>A0A510E6K6</accession>
<comment type="similarity">
    <text evidence="1">Belongs to the PGI/PMI family.</text>
</comment>
<dbReference type="NCBIfam" id="NF006422">
    <property type="entry name" value="PRK08674.1-1"/>
    <property type="match status" value="1"/>
</dbReference>
<dbReference type="Pfam" id="PF10432">
    <property type="entry name" value="bact-PGI_C"/>
    <property type="match status" value="1"/>
</dbReference>
<evidence type="ECO:0000256" key="1">
    <source>
        <dbReference type="ARBA" id="ARBA00010523"/>
    </source>
</evidence>
<evidence type="ECO:0000313" key="5">
    <source>
        <dbReference type="Proteomes" id="UP000325030"/>
    </source>
</evidence>
<dbReference type="NCBIfam" id="TIGR02128">
    <property type="entry name" value="G6PI_arch"/>
    <property type="match status" value="1"/>
</dbReference>
<gene>
    <name evidence="4" type="ORF">IC007_2727</name>
</gene>
<dbReference type="GO" id="GO:0004347">
    <property type="term" value="F:glucose-6-phosphate isomerase activity"/>
    <property type="evidence" value="ECO:0007669"/>
    <property type="project" value="InterPro"/>
</dbReference>
<dbReference type="InterPro" id="IPR019490">
    <property type="entry name" value="Glu6P/Mann6P_isomerase_C"/>
</dbReference>
<dbReference type="SUPFAM" id="SSF53697">
    <property type="entry name" value="SIS domain"/>
    <property type="match status" value="1"/>
</dbReference>
<dbReference type="Proteomes" id="UP000325030">
    <property type="component" value="Chromosome"/>
</dbReference>
<evidence type="ECO:0000256" key="2">
    <source>
        <dbReference type="ARBA" id="ARBA00023235"/>
    </source>
</evidence>
<sequence length="300" mass="33293">MNEMENPYIDWDVKFDEALKMEVPEAKFSKFSFSGIGGSGIIGDIARIFFPEIGNSLEGNETLLAVSYSGNTSETIEDVKRAIQKGSDVIIITSGGILGKFAKEKGIKQVTVKAGSQTRYSFPYLITPLLKIVSEKTGDKLNLERLALGVKEKKDEIVKEGTSLANLVMGKIPVFYSSRFLGIAKRYKQEVNENAKYPAFYGEIPEVNHNEVESYVHGYNLHPVVIYSSEIDSITAEVLHATLVKGFYDDDLMNVSSLMMIGGIMSIVMAESLHEIPDKLYNIPRARELTSNLFKPSSIL</sequence>
<dbReference type="GO" id="GO:0097367">
    <property type="term" value="F:carbohydrate derivative binding"/>
    <property type="evidence" value="ECO:0007669"/>
    <property type="project" value="InterPro"/>
</dbReference>
<dbReference type="Gene3D" id="3.40.50.10490">
    <property type="entry name" value="Glucose-6-phosphate isomerase like protein, domain 1"/>
    <property type="match status" value="2"/>
</dbReference>
<dbReference type="GO" id="GO:0005975">
    <property type="term" value="P:carbohydrate metabolic process"/>
    <property type="evidence" value="ECO:0007669"/>
    <property type="project" value="InterPro"/>
</dbReference>
<organism evidence="4 5">
    <name type="scientific">Sulfuracidifex tepidarius</name>
    <dbReference type="NCBI Taxonomy" id="1294262"/>
    <lineage>
        <taxon>Archaea</taxon>
        <taxon>Thermoproteota</taxon>
        <taxon>Thermoprotei</taxon>
        <taxon>Sulfolobales</taxon>
        <taxon>Sulfolobaceae</taxon>
        <taxon>Sulfuracidifex</taxon>
    </lineage>
</organism>
<dbReference type="CDD" id="cd05637">
    <property type="entry name" value="SIS_PGI_PMI_2"/>
    <property type="match status" value="1"/>
</dbReference>
<dbReference type="GO" id="GO:1901135">
    <property type="term" value="P:carbohydrate derivative metabolic process"/>
    <property type="evidence" value="ECO:0007669"/>
    <property type="project" value="InterPro"/>
</dbReference>
<keyword evidence="2 4" id="KW-0413">Isomerase</keyword>